<evidence type="ECO:0000313" key="4">
    <source>
        <dbReference type="Proteomes" id="UP001151760"/>
    </source>
</evidence>
<dbReference type="SMART" id="SM00015">
    <property type="entry name" value="IQ"/>
    <property type="match status" value="1"/>
</dbReference>
<name>A0ABQ5BKT4_9ASTR</name>
<accession>A0ABQ5BKT4</accession>
<dbReference type="InterPro" id="IPR000048">
    <property type="entry name" value="IQ_motif_EF-hand-BS"/>
</dbReference>
<evidence type="ECO:0000256" key="2">
    <source>
        <dbReference type="ARBA" id="ARBA00024341"/>
    </source>
</evidence>
<dbReference type="PROSITE" id="PS50096">
    <property type="entry name" value="IQ"/>
    <property type="match status" value="1"/>
</dbReference>
<sequence length="201" mass="22770">MSASEKEQNEHAIAIAAPETATADAVVAGPQALVAVLRLFTDDMGTLFSGREKWAATKIQSVYRGHLARRALRALSGLVKFQAIVKWAQLAVRSQLAIQPQMRHRQSNERFDNDRRREIHSKRLSISYDSNRSHTPATPLKSVYGDAFFRPRSNRPSYMANRQSLSGKQMSYFAVRMQKSCYKAQEAINLSIKILHIRIQI</sequence>
<reference evidence="3" key="2">
    <citation type="submission" date="2022-01" db="EMBL/GenBank/DDBJ databases">
        <authorList>
            <person name="Yamashiro T."/>
            <person name="Shiraishi A."/>
            <person name="Satake H."/>
            <person name="Nakayama K."/>
        </authorList>
    </citation>
    <scope>NUCLEOTIDE SEQUENCE</scope>
</reference>
<comment type="similarity">
    <text evidence="2">Belongs to the IQD family.</text>
</comment>
<evidence type="ECO:0000256" key="1">
    <source>
        <dbReference type="ARBA" id="ARBA00022860"/>
    </source>
</evidence>
<reference evidence="3" key="1">
    <citation type="journal article" date="2022" name="Int. J. Mol. Sci.">
        <title>Draft Genome of Tanacetum Coccineum: Genomic Comparison of Closely Related Tanacetum-Family Plants.</title>
        <authorList>
            <person name="Yamashiro T."/>
            <person name="Shiraishi A."/>
            <person name="Nakayama K."/>
            <person name="Satake H."/>
        </authorList>
    </citation>
    <scope>NUCLEOTIDE SEQUENCE</scope>
</reference>
<dbReference type="EMBL" id="BQNB010013309">
    <property type="protein sequence ID" value="GJT14397.1"/>
    <property type="molecule type" value="Genomic_DNA"/>
</dbReference>
<protein>
    <submittedName>
        <fullName evidence="3">IQ-DOMAIN 14-like protein</fullName>
    </submittedName>
</protein>
<evidence type="ECO:0000313" key="3">
    <source>
        <dbReference type="EMBL" id="GJT14397.1"/>
    </source>
</evidence>
<dbReference type="CDD" id="cd23767">
    <property type="entry name" value="IQCD"/>
    <property type="match status" value="1"/>
</dbReference>
<organism evidence="3 4">
    <name type="scientific">Tanacetum coccineum</name>
    <dbReference type="NCBI Taxonomy" id="301880"/>
    <lineage>
        <taxon>Eukaryota</taxon>
        <taxon>Viridiplantae</taxon>
        <taxon>Streptophyta</taxon>
        <taxon>Embryophyta</taxon>
        <taxon>Tracheophyta</taxon>
        <taxon>Spermatophyta</taxon>
        <taxon>Magnoliopsida</taxon>
        <taxon>eudicotyledons</taxon>
        <taxon>Gunneridae</taxon>
        <taxon>Pentapetalae</taxon>
        <taxon>asterids</taxon>
        <taxon>campanulids</taxon>
        <taxon>Asterales</taxon>
        <taxon>Asteraceae</taxon>
        <taxon>Asteroideae</taxon>
        <taxon>Anthemideae</taxon>
        <taxon>Anthemidinae</taxon>
        <taxon>Tanacetum</taxon>
    </lineage>
</organism>
<proteinExistence type="inferred from homology"/>
<dbReference type="PANTHER" id="PTHR32295">
    <property type="entry name" value="IQ-DOMAIN 5-RELATED"/>
    <property type="match status" value="1"/>
</dbReference>
<keyword evidence="4" id="KW-1185">Reference proteome</keyword>
<dbReference type="Gene3D" id="1.20.5.190">
    <property type="match status" value="1"/>
</dbReference>
<gene>
    <name evidence="3" type="ORF">Tco_0861439</name>
</gene>
<keyword evidence="1" id="KW-0112">Calmodulin-binding</keyword>
<comment type="caution">
    <text evidence="3">The sequence shown here is derived from an EMBL/GenBank/DDBJ whole genome shotgun (WGS) entry which is preliminary data.</text>
</comment>
<dbReference type="Pfam" id="PF00612">
    <property type="entry name" value="IQ"/>
    <property type="match status" value="1"/>
</dbReference>
<dbReference type="Proteomes" id="UP001151760">
    <property type="component" value="Unassembled WGS sequence"/>
</dbReference>
<dbReference type="PANTHER" id="PTHR32295:SF10">
    <property type="entry name" value="PROTEIN IQ-DOMAIN 25"/>
    <property type="match status" value="1"/>
</dbReference>